<dbReference type="AlphaFoldDB" id="I3TFD1"/>
<keyword evidence="2" id="KW-0238">DNA-binding</keyword>
<sequence>MRVFIAPLGFHEDSVLRMLVHYRASPGDRLVAVTCSPLAPGSRRAFESLRAQCLRQGLPEPLLVEVSCSRFYEAFPALLRQLRDLGEPEEAVLEVGTGPRILGHLASLVLERLGWRYTIHYEPETGLDQPVEVPWGFIEAVKLRLSKPEEALLRLAVSRPGVTVAEAARETGWSEKTVRNIASRLRGKGLLEKRGRSEALEPTPYAAALYSV</sequence>
<accession>I3TFD1</accession>
<dbReference type="InterPro" id="IPR036388">
    <property type="entry name" value="WH-like_DNA-bd_sf"/>
</dbReference>
<evidence type="ECO:0000259" key="1">
    <source>
        <dbReference type="Pfam" id="PF22662"/>
    </source>
</evidence>
<dbReference type="GO" id="GO:0003677">
    <property type="term" value="F:DNA binding"/>
    <property type="evidence" value="ECO:0007669"/>
    <property type="project" value="UniProtKB-KW"/>
</dbReference>
<dbReference type="STRING" id="1184251.TCELL_1046"/>
<evidence type="ECO:0000313" key="3">
    <source>
        <dbReference type="Proteomes" id="UP000005270"/>
    </source>
</evidence>
<organism evidence="2 3">
    <name type="scientific">Thermogladius calderae (strain DSM 22663 / VKM B-2946 / 1633)</name>
    <dbReference type="NCBI Taxonomy" id="1184251"/>
    <lineage>
        <taxon>Archaea</taxon>
        <taxon>Thermoproteota</taxon>
        <taxon>Thermoprotei</taxon>
        <taxon>Desulfurococcales</taxon>
        <taxon>Desulfurococcaceae</taxon>
        <taxon>Thermogladius</taxon>
    </lineage>
</organism>
<dbReference type="InterPro" id="IPR054588">
    <property type="entry name" value="Csa3_N"/>
</dbReference>
<dbReference type="Proteomes" id="UP000005270">
    <property type="component" value="Chromosome"/>
</dbReference>
<dbReference type="eggNOG" id="arCOG01446">
    <property type="taxonomic scope" value="Archaea"/>
</dbReference>
<dbReference type="RefSeq" id="WP_014737719.1">
    <property type="nucleotide sequence ID" value="NC_017954.1"/>
</dbReference>
<dbReference type="Gene3D" id="3.40.50.11700">
    <property type="match status" value="1"/>
</dbReference>
<gene>
    <name evidence="2" type="ordered locus">TCELL_1046</name>
</gene>
<dbReference type="EMBL" id="CP003531">
    <property type="protein sequence ID" value="AFK51469.1"/>
    <property type="molecule type" value="Genomic_DNA"/>
</dbReference>
<dbReference type="InterPro" id="IPR036390">
    <property type="entry name" value="WH_DNA-bd_sf"/>
</dbReference>
<dbReference type="KEGG" id="thg:TCELL_1046"/>
<reference evidence="2 3" key="1">
    <citation type="journal article" date="2012" name="J. Bacteriol.">
        <title>Complete genome sequence of the hyperthermophilic cellulolytic Crenarchaeon 'Thermogladius cellulolyticus' 1633.</title>
        <authorList>
            <person name="Mardanov A.V."/>
            <person name="Kochetkova T.V."/>
            <person name="Beletsky A.V."/>
            <person name="Bonch-Osmolovskaya E.A."/>
            <person name="Ravin N.V."/>
            <person name="Skryabin K.G."/>
        </authorList>
    </citation>
    <scope>NUCLEOTIDE SEQUENCE [LARGE SCALE GENOMIC DNA]</scope>
    <source>
        <strain evidence="3">DSM 22663 / VKM B-2946 / 1633</strain>
    </source>
</reference>
<dbReference type="SUPFAM" id="SSF46785">
    <property type="entry name" value="Winged helix' DNA-binding domain"/>
    <property type="match status" value="1"/>
</dbReference>
<dbReference type="Gene3D" id="1.10.10.10">
    <property type="entry name" value="Winged helix-like DNA-binding domain superfamily/Winged helix DNA-binding domain"/>
    <property type="match status" value="1"/>
</dbReference>
<keyword evidence="3" id="KW-1185">Reference proteome</keyword>
<dbReference type="InParanoid" id="I3TFD1"/>
<feature type="domain" description="Csa3 N-terminal" evidence="1">
    <location>
        <begin position="2"/>
        <end position="120"/>
    </location>
</feature>
<dbReference type="HOGENOM" id="CLU_107894_1_0_2"/>
<name>I3TFD1_THEC1</name>
<proteinExistence type="predicted"/>
<dbReference type="GeneID" id="13013365"/>
<evidence type="ECO:0000313" key="2">
    <source>
        <dbReference type="EMBL" id="AFK51469.1"/>
    </source>
</evidence>
<dbReference type="Pfam" id="PF22662">
    <property type="entry name" value="Csa3_N"/>
    <property type="match status" value="1"/>
</dbReference>
<protein>
    <submittedName>
        <fullName evidence="2">CRISPR locus-related DNA-binding protein</fullName>
    </submittedName>
</protein>